<evidence type="ECO:0000313" key="2">
    <source>
        <dbReference type="EMBL" id="RHY82024.1"/>
    </source>
</evidence>
<dbReference type="Proteomes" id="UP000286510">
    <property type="component" value="Unassembled WGS sequence"/>
</dbReference>
<dbReference type="EMBL" id="QUTH01002586">
    <property type="protein sequence ID" value="RHZ25125.1"/>
    <property type="molecule type" value="Genomic_DNA"/>
</dbReference>
<evidence type="ECO:0000313" key="4">
    <source>
        <dbReference type="EMBL" id="RHZ25125.1"/>
    </source>
</evidence>
<name>A0A397FF95_APHAT</name>
<accession>A0A397FF95</accession>
<protein>
    <submittedName>
        <fullName evidence="5">Uncharacterized protein</fullName>
    </submittedName>
</protein>
<organism evidence="5 6">
    <name type="scientific">Aphanomyces astaci</name>
    <name type="common">Crayfish plague agent</name>
    <dbReference type="NCBI Taxonomy" id="112090"/>
    <lineage>
        <taxon>Eukaryota</taxon>
        <taxon>Sar</taxon>
        <taxon>Stramenopiles</taxon>
        <taxon>Oomycota</taxon>
        <taxon>Saprolegniomycetes</taxon>
        <taxon>Saprolegniales</taxon>
        <taxon>Verrucalvaceae</taxon>
        <taxon>Aphanomyces</taxon>
    </lineage>
</organism>
<dbReference type="Proteomes" id="UP000266196">
    <property type="component" value="Unassembled WGS sequence"/>
</dbReference>
<evidence type="ECO:0000313" key="8">
    <source>
        <dbReference type="Proteomes" id="UP000285430"/>
    </source>
</evidence>
<evidence type="ECO:0000313" key="6">
    <source>
        <dbReference type="Proteomes" id="UP000266196"/>
    </source>
</evidence>
<comment type="caution">
    <text evidence="5">The sequence shown here is derived from an EMBL/GenBank/DDBJ whole genome shotgun (WGS) entry which is preliminary data.</text>
</comment>
<evidence type="ECO:0000313" key="1">
    <source>
        <dbReference type="EMBL" id="RHY65310.1"/>
    </source>
</evidence>
<dbReference type="EMBL" id="QUTD01004915">
    <property type="protein sequence ID" value="RHY65310.1"/>
    <property type="molecule type" value="Genomic_DNA"/>
</dbReference>
<dbReference type="Proteomes" id="UP000285430">
    <property type="component" value="Unassembled WGS sequence"/>
</dbReference>
<reference evidence="6 7" key="1">
    <citation type="submission" date="2018-08" db="EMBL/GenBank/DDBJ databases">
        <title>Aphanomyces genome sequencing and annotation.</title>
        <authorList>
            <person name="Minardi D."/>
            <person name="Oidtmann B."/>
            <person name="Van Der Giezen M."/>
            <person name="Studholme D.J."/>
        </authorList>
    </citation>
    <scope>NUCLEOTIDE SEQUENCE [LARGE SCALE GENOMIC DNA]</scope>
    <source>
        <strain evidence="5 6">197901</strain>
        <strain evidence="1 7">D2</strain>
        <strain evidence="4 8">Da</strain>
        <strain evidence="2 10">FDL457</strain>
        <strain evidence="3 9">Sv</strain>
    </source>
</reference>
<evidence type="ECO:0000313" key="9">
    <source>
        <dbReference type="Proteomes" id="UP000285712"/>
    </source>
</evidence>
<sequence length="98" mass="10385">MRTIHIFNAVAATSDKYSMALTVAEAAGIRKGLVAVAASAASSQVCQRYILRIATGGTVALVGPRGPKWKLGQVQAATKMANYAFEDWTRLWATGGRS</sequence>
<dbReference type="EMBL" id="QUTE01007080">
    <property type="protein sequence ID" value="RHZ30578.1"/>
    <property type="molecule type" value="Genomic_DNA"/>
</dbReference>
<dbReference type="Proteomes" id="UP000285712">
    <property type="component" value="Unassembled WGS sequence"/>
</dbReference>
<dbReference type="AlphaFoldDB" id="A0A397FF95"/>
<dbReference type="EMBL" id="QUTG01003130">
    <property type="protein sequence ID" value="RHY93065.1"/>
    <property type="molecule type" value="Genomic_DNA"/>
</dbReference>
<evidence type="ECO:0000313" key="5">
    <source>
        <dbReference type="EMBL" id="RHZ30578.1"/>
    </source>
</evidence>
<evidence type="ECO:0000313" key="3">
    <source>
        <dbReference type="EMBL" id="RHY93065.1"/>
    </source>
</evidence>
<gene>
    <name evidence="2" type="ORF">DYB26_008450</name>
    <name evidence="1" type="ORF">DYB30_003108</name>
    <name evidence="5" type="ORF">DYB31_010980</name>
    <name evidence="3" type="ORF">DYB35_006323</name>
    <name evidence="4" type="ORF">DYB37_001505</name>
</gene>
<dbReference type="Proteomes" id="UP000266643">
    <property type="component" value="Unassembled WGS sequence"/>
</dbReference>
<evidence type="ECO:0000313" key="7">
    <source>
        <dbReference type="Proteomes" id="UP000266643"/>
    </source>
</evidence>
<proteinExistence type="predicted"/>
<evidence type="ECO:0000313" key="10">
    <source>
        <dbReference type="Proteomes" id="UP000286510"/>
    </source>
</evidence>
<dbReference type="EMBL" id="QUTF01026403">
    <property type="protein sequence ID" value="RHY82024.1"/>
    <property type="molecule type" value="Genomic_DNA"/>
</dbReference>